<protein>
    <recommendedName>
        <fullName evidence="5">Secretin/TonB short N-terminal domain-containing protein</fullName>
    </recommendedName>
</protein>
<dbReference type="Proteomes" id="UP000198356">
    <property type="component" value="Unassembled WGS sequence"/>
</dbReference>
<keyword evidence="4" id="KW-1185">Reference proteome</keyword>
<proteinExistence type="predicted"/>
<feature type="signal peptide" evidence="2">
    <location>
        <begin position="1"/>
        <end position="28"/>
    </location>
</feature>
<feature type="compositionally biased region" description="Low complexity" evidence="1">
    <location>
        <begin position="212"/>
        <end position="247"/>
    </location>
</feature>
<dbReference type="OrthoDB" id="123205at2"/>
<evidence type="ECO:0000313" key="4">
    <source>
        <dbReference type="Proteomes" id="UP000198356"/>
    </source>
</evidence>
<sequence length="272" mass="27925">MPAHPSTRLHHSLLGFAALALAPFAGHAQLTPTGQAKPSAAIPATAPTVLPAAPVAPPVPLRPEQQPARRATVTWSGGQLTVQAENSSLNQILRSIAQKTGMKITGGVTEERVYGAYGPASPGEVLNALLDGAGSNMLLVEDDARLPAELILTPRHGGATPPSPSAGASDDRDQDDDRPPQQQRPGPVSGFKPPMRLSAPTPPVSEPPPSPATAATAVTSDNPAAATSSDASATPAASTATTTDQSPNGVKTPQQIYEQLLQMQQKKTAPQE</sequence>
<organism evidence="3 4">
    <name type="scientific">Granulicella rosea</name>
    <dbReference type="NCBI Taxonomy" id="474952"/>
    <lineage>
        <taxon>Bacteria</taxon>
        <taxon>Pseudomonadati</taxon>
        <taxon>Acidobacteriota</taxon>
        <taxon>Terriglobia</taxon>
        <taxon>Terriglobales</taxon>
        <taxon>Acidobacteriaceae</taxon>
        <taxon>Granulicella</taxon>
    </lineage>
</organism>
<dbReference type="EMBL" id="FZOU01000003">
    <property type="protein sequence ID" value="SNS95296.1"/>
    <property type="molecule type" value="Genomic_DNA"/>
</dbReference>
<evidence type="ECO:0000256" key="1">
    <source>
        <dbReference type="SAM" id="MobiDB-lite"/>
    </source>
</evidence>
<evidence type="ECO:0000256" key="2">
    <source>
        <dbReference type="SAM" id="SignalP"/>
    </source>
</evidence>
<evidence type="ECO:0000313" key="3">
    <source>
        <dbReference type="EMBL" id="SNS95296.1"/>
    </source>
</evidence>
<name>A0A239INF4_9BACT</name>
<reference evidence="3 4" key="1">
    <citation type="submission" date="2017-06" db="EMBL/GenBank/DDBJ databases">
        <authorList>
            <person name="Kim H.J."/>
            <person name="Triplett B.A."/>
        </authorList>
    </citation>
    <scope>NUCLEOTIDE SEQUENCE [LARGE SCALE GENOMIC DNA]</scope>
    <source>
        <strain evidence="3 4">DSM 18704</strain>
    </source>
</reference>
<feature type="chain" id="PRO_5012421452" description="Secretin/TonB short N-terminal domain-containing protein" evidence="2">
    <location>
        <begin position="29"/>
        <end position="272"/>
    </location>
</feature>
<dbReference type="RefSeq" id="WP_089408324.1">
    <property type="nucleotide sequence ID" value="NZ_FZOU01000003.1"/>
</dbReference>
<keyword evidence="2" id="KW-0732">Signal</keyword>
<feature type="region of interest" description="Disordered" evidence="1">
    <location>
        <begin position="153"/>
        <end position="253"/>
    </location>
</feature>
<dbReference type="AlphaFoldDB" id="A0A239INF4"/>
<accession>A0A239INF4</accession>
<feature type="compositionally biased region" description="Pro residues" evidence="1">
    <location>
        <begin position="200"/>
        <end position="211"/>
    </location>
</feature>
<feature type="compositionally biased region" description="Basic and acidic residues" evidence="1">
    <location>
        <begin position="169"/>
        <end position="179"/>
    </location>
</feature>
<gene>
    <name evidence="3" type="ORF">SAMN05421770_103205</name>
</gene>
<evidence type="ECO:0008006" key="5">
    <source>
        <dbReference type="Google" id="ProtNLM"/>
    </source>
</evidence>